<comment type="caution">
    <text evidence="8">The sequence shown here is derived from an EMBL/GenBank/DDBJ whole genome shotgun (WGS) entry which is preliminary data.</text>
</comment>
<keyword evidence="6" id="KW-1133">Transmembrane helix</keyword>
<dbReference type="SUPFAM" id="SSF57850">
    <property type="entry name" value="RING/U-box"/>
    <property type="match status" value="1"/>
</dbReference>
<keyword evidence="6" id="KW-0812">Transmembrane</keyword>
<sequence>MFRPDPIPFTHPNQIPRWRGTWTRYLPPLCFWMCGMSLFHSPFPFNQYAYVPLILQLFCFAGFAAAVMIRVGCYGDLHMVLGPSSSRMMRTSAVFAEQVKVRDENGTGVLVYGFSEEPELNKEANWSYSSYLTVGSYDRKRYSLWLNKGSKICMRWTTPTSRSDQIEVSLVKGTIGEYTLLPIMTFPFFSLFLNEPVTGEEAEYTIEEDGTYYVGAINSNPKTIKMTLNITVTAMVYDVTKATSVCSTLKGSCFLDLHFPNRHYVVVSTPDNSDVDGRYVKLTYDSRDVSYIGLLGLFIIMMLLLLKAQESCHSDFDRRMMTNPILPKKPIPTNETSAEEDNDDESSSSRDLKDAKLCIICYEVQRNCFFVPCGHCATCYECAKRVMEEDNKMCPICRKKIRKARKMFTPKERTECCASVFEPSGIGDRMEMHGGFCRNVI</sequence>
<dbReference type="SMART" id="SM00184">
    <property type="entry name" value="RING"/>
    <property type="match status" value="1"/>
</dbReference>
<dbReference type="GO" id="GO:0008270">
    <property type="term" value="F:zinc ion binding"/>
    <property type="evidence" value="ECO:0007669"/>
    <property type="project" value="UniProtKB-KW"/>
</dbReference>
<dbReference type="GO" id="GO:0061630">
    <property type="term" value="F:ubiquitin protein ligase activity"/>
    <property type="evidence" value="ECO:0007669"/>
    <property type="project" value="TreeGrafter"/>
</dbReference>
<feature type="transmembrane region" description="Helical" evidence="6">
    <location>
        <begin position="49"/>
        <end position="69"/>
    </location>
</feature>
<reference evidence="8" key="1">
    <citation type="submission" date="2019-09" db="EMBL/GenBank/DDBJ databases">
        <title>Draft genome information of white flower Hibiscus syriacus.</title>
        <authorList>
            <person name="Kim Y.-M."/>
        </authorList>
    </citation>
    <scope>NUCLEOTIDE SEQUENCE [LARGE SCALE GENOMIC DNA]</scope>
    <source>
        <strain evidence="8">YM2019G1</strain>
    </source>
</reference>
<feature type="domain" description="RING-type" evidence="7">
    <location>
        <begin position="358"/>
        <end position="398"/>
    </location>
</feature>
<dbReference type="PANTHER" id="PTHR46858:SF6">
    <property type="entry name" value="LIGASE, PUTATIVE-RELATED"/>
    <property type="match status" value="1"/>
</dbReference>
<dbReference type="InterPro" id="IPR013083">
    <property type="entry name" value="Znf_RING/FYVE/PHD"/>
</dbReference>
<protein>
    <submittedName>
        <fullName evidence="8">RING/U-box superfamily protein isoform 3</fullName>
    </submittedName>
</protein>
<evidence type="ECO:0000256" key="2">
    <source>
        <dbReference type="ARBA" id="ARBA00022771"/>
    </source>
</evidence>
<evidence type="ECO:0000256" key="3">
    <source>
        <dbReference type="ARBA" id="ARBA00022833"/>
    </source>
</evidence>
<keyword evidence="2 4" id="KW-0863">Zinc-finger</keyword>
<dbReference type="Pfam" id="PF16041">
    <property type="entry name" value="APD1-4_M"/>
    <property type="match status" value="1"/>
</dbReference>
<dbReference type="InterPro" id="IPR001841">
    <property type="entry name" value="Znf_RING"/>
</dbReference>
<dbReference type="InterPro" id="IPR032010">
    <property type="entry name" value="APD1-4_M"/>
</dbReference>
<dbReference type="Proteomes" id="UP000436088">
    <property type="component" value="Unassembled WGS sequence"/>
</dbReference>
<feature type="region of interest" description="Disordered" evidence="5">
    <location>
        <begin position="323"/>
        <end position="349"/>
    </location>
</feature>
<evidence type="ECO:0000256" key="6">
    <source>
        <dbReference type="SAM" id="Phobius"/>
    </source>
</evidence>
<gene>
    <name evidence="8" type="ORF">F3Y22_tig00116965pilonHSYRG00512</name>
</gene>
<feature type="compositionally biased region" description="Acidic residues" evidence="5">
    <location>
        <begin position="337"/>
        <end position="346"/>
    </location>
</feature>
<evidence type="ECO:0000259" key="7">
    <source>
        <dbReference type="PROSITE" id="PS50089"/>
    </source>
</evidence>
<dbReference type="Pfam" id="PF16040">
    <property type="entry name" value="APD1-4_N"/>
    <property type="match status" value="1"/>
</dbReference>
<dbReference type="Pfam" id="PF13920">
    <property type="entry name" value="zf-C3HC4_3"/>
    <property type="match status" value="1"/>
</dbReference>
<evidence type="ECO:0000256" key="5">
    <source>
        <dbReference type="SAM" id="MobiDB-lite"/>
    </source>
</evidence>
<name>A0A6A2WV14_HIBSY</name>
<evidence type="ECO:0000313" key="9">
    <source>
        <dbReference type="Proteomes" id="UP000436088"/>
    </source>
</evidence>
<dbReference type="PANTHER" id="PTHR46858">
    <property type="entry name" value="OS05G0521000 PROTEIN"/>
    <property type="match status" value="1"/>
</dbReference>
<evidence type="ECO:0000256" key="4">
    <source>
        <dbReference type="PROSITE-ProRule" id="PRU00175"/>
    </source>
</evidence>
<dbReference type="AlphaFoldDB" id="A0A6A2WV14"/>
<keyword evidence="1" id="KW-0479">Metal-binding</keyword>
<dbReference type="InterPro" id="IPR032008">
    <property type="entry name" value="APD1-4_N"/>
</dbReference>
<keyword evidence="3" id="KW-0862">Zinc</keyword>
<feature type="transmembrane region" description="Helical" evidence="6">
    <location>
        <begin position="289"/>
        <end position="306"/>
    </location>
</feature>
<keyword evidence="6" id="KW-0472">Membrane</keyword>
<accession>A0A6A2WV14</accession>
<evidence type="ECO:0000313" key="8">
    <source>
        <dbReference type="EMBL" id="KAE8658970.1"/>
    </source>
</evidence>
<proteinExistence type="predicted"/>
<dbReference type="EMBL" id="VEPZ02001739">
    <property type="protein sequence ID" value="KAE8658970.1"/>
    <property type="molecule type" value="Genomic_DNA"/>
</dbReference>
<dbReference type="GO" id="GO:0016567">
    <property type="term" value="P:protein ubiquitination"/>
    <property type="evidence" value="ECO:0007669"/>
    <property type="project" value="TreeGrafter"/>
</dbReference>
<organism evidence="8 9">
    <name type="scientific">Hibiscus syriacus</name>
    <name type="common">Rose of Sharon</name>
    <dbReference type="NCBI Taxonomy" id="106335"/>
    <lineage>
        <taxon>Eukaryota</taxon>
        <taxon>Viridiplantae</taxon>
        <taxon>Streptophyta</taxon>
        <taxon>Embryophyta</taxon>
        <taxon>Tracheophyta</taxon>
        <taxon>Spermatophyta</taxon>
        <taxon>Magnoliopsida</taxon>
        <taxon>eudicotyledons</taxon>
        <taxon>Gunneridae</taxon>
        <taxon>Pentapetalae</taxon>
        <taxon>rosids</taxon>
        <taxon>malvids</taxon>
        <taxon>Malvales</taxon>
        <taxon>Malvaceae</taxon>
        <taxon>Malvoideae</taxon>
        <taxon>Hibiscus</taxon>
    </lineage>
</organism>
<keyword evidence="9" id="KW-1185">Reference proteome</keyword>
<dbReference type="Gene3D" id="3.30.40.10">
    <property type="entry name" value="Zinc/RING finger domain, C3HC4 (zinc finger)"/>
    <property type="match status" value="1"/>
</dbReference>
<dbReference type="PROSITE" id="PS50089">
    <property type="entry name" value="ZF_RING_2"/>
    <property type="match status" value="1"/>
</dbReference>
<evidence type="ECO:0000256" key="1">
    <source>
        <dbReference type="ARBA" id="ARBA00022723"/>
    </source>
</evidence>